<name>A0A1X4XZV8_9BACT</name>
<gene>
    <name evidence="1" type="ORF">DESAMIL20_190</name>
</gene>
<dbReference type="SUPFAM" id="SSF52096">
    <property type="entry name" value="ClpP/crotonase"/>
    <property type="match status" value="1"/>
</dbReference>
<dbReference type="EC" id="4.2.1.17" evidence="1"/>
<keyword evidence="2" id="KW-1185">Reference proteome</keyword>
<dbReference type="InterPro" id="IPR001753">
    <property type="entry name" value="Enoyl-CoA_hydra/iso"/>
</dbReference>
<dbReference type="Pfam" id="PF00378">
    <property type="entry name" value="ECH_1"/>
    <property type="match status" value="1"/>
</dbReference>
<dbReference type="RefSeq" id="WP_086033005.1">
    <property type="nucleotide sequence ID" value="NZ_MDSU01000001.1"/>
</dbReference>
<dbReference type="GO" id="GO:0004300">
    <property type="term" value="F:enoyl-CoA hydratase activity"/>
    <property type="evidence" value="ECO:0007669"/>
    <property type="project" value="UniProtKB-EC"/>
</dbReference>
<dbReference type="OrthoDB" id="5365311at2"/>
<comment type="caution">
    <text evidence="1">The sequence shown here is derived from an EMBL/GenBank/DDBJ whole genome shotgun (WGS) entry which is preliminary data.</text>
</comment>
<dbReference type="EMBL" id="MDSU01000001">
    <property type="protein sequence ID" value="OSS43082.1"/>
    <property type="molecule type" value="Genomic_DNA"/>
</dbReference>
<dbReference type="PANTHER" id="PTHR43149">
    <property type="entry name" value="ENOYL-COA HYDRATASE"/>
    <property type="match status" value="1"/>
</dbReference>
<dbReference type="Gene3D" id="3.90.226.10">
    <property type="entry name" value="2-enoyl-CoA Hydratase, Chain A, domain 1"/>
    <property type="match status" value="1"/>
</dbReference>
<sequence>MSLNFFETQRLGNIELIYFLNEKHASAQTWEFFTELIELIENIEKDDTIYSTIFAGKGNHFSAGLDFNDFLSHFGHLIGNDSKELYETIKIMQKGMNLMFGGKKIYIAAVSGSCIGSGLDFISACDLRFCSQDAIFSLKETQLGIAADLGSLQRLPFIIGFNNTRMLAFSSKNIDAKTAKQINLVNDVFDGKEQLISEVLKIVQSFTKNPTSALFATKQFINNLIKEIVNTQLDSIAQFNAKFLNIRDMQNNLPKIFKKEQ</sequence>
<protein>
    <submittedName>
        <fullName evidence="1">Enoyl-CoA hydratase</fullName>
        <ecNumber evidence="1">4.2.1.17</ecNumber>
    </submittedName>
</protein>
<dbReference type="InterPro" id="IPR029045">
    <property type="entry name" value="ClpP/crotonase-like_dom_sf"/>
</dbReference>
<dbReference type="Proteomes" id="UP000194141">
    <property type="component" value="Unassembled WGS sequence"/>
</dbReference>
<evidence type="ECO:0000313" key="2">
    <source>
        <dbReference type="Proteomes" id="UP000194141"/>
    </source>
</evidence>
<dbReference type="AlphaFoldDB" id="A0A1X4XZV8"/>
<dbReference type="GO" id="GO:0016853">
    <property type="term" value="F:isomerase activity"/>
    <property type="evidence" value="ECO:0007669"/>
    <property type="project" value="InterPro"/>
</dbReference>
<reference evidence="1 2" key="1">
    <citation type="journal article" date="2017" name="Front. Microbiol.">
        <title>Genome Sequence of Desulfurella amilsii Strain TR1 and Comparative Genomics of Desulfurellaceae Family.</title>
        <authorList>
            <person name="Florentino A.P."/>
            <person name="Stams A.J."/>
            <person name="Sanchez-Andrea I."/>
        </authorList>
    </citation>
    <scope>NUCLEOTIDE SEQUENCE [LARGE SCALE GENOMIC DNA]</scope>
    <source>
        <strain evidence="1 2">TR1</strain>
    </source>
</reference>
<dbReference type="STRING" id="1562698.DESAMIL20_190"/>
<dbReference type="CDD" id="cd06558">
    <property type="entry name" value="crotonase-like"/>
    <property type="match status" value="1"/>
</dbReference>
<proteinExistence type="predicted"/>
<keyword evidence="1" id="KW-0456">Lyase</keyword>
<accession>A0A1X4XZV8</accession>
<dbReference type="InterPro" id="IPR045002">
    <property type="entry name" value="Ech1-like"/>
</dbReference>
<evidence type="ECO:0000313" key="1">
    <source>
        <dbReference type="EMBL" id="OSS43082.1"/>
    </source>
</evidence>
<organism evidence="1 2">
    <name type="scientific">Desulfurella amilsii</name>
    <dbReference type="NCBI Taxonomy" id="1562698"/>
    <lineage>
        <taxon>Bacteria</taxon>
        <taxon>Pseudomonadati</taxon>
        <taxon>Campylobacterota</taxon>
        <taxon>Desulfurellia</taxon>
        <taxon>Desulfurellales</taxon>
        <taxon>Desulfurellaceae</taxon>
        <taxon>Desulfurella</taxon>
    </lineage>
</organism>